<dbReference type="Pfam" id="PF07980">
    <property type="entry name" value="SusD_RagB"/>
    <property type="match status" value="1"/>
</dbReference>
<feature type="domain" description="RagB/SusD" evidence="6">
    <location>
        <begin position="382"/>
        <end position="611"/>
    </location>
</feature>
<dbReference type="InterPro" id="IPR033985">
    <property type="entry name" value="SusD-like_N"/>
</dbReference>
<comment type="similarity">
    <text evidence="2">Belongs to the SusD family.</text>
</comment>
<name>A0ABS9KNC6_9BACT</name>
<dbReference type="InterPro" id="IPR011990">
    <property type="entry name" value="TPR-like_helical_dom_sf"/>
</dbReference>
<keyword evidence="3" id="KW-0732">Signal</keyword>
<evidence type="ECO:0000256" key="3">
    <source>
        <dbReference type="ARBA" id="ARBA00022729"/>
    </source>
</evidence>
<dbReference type="PROSITE" id="PS51257">
    <property type="entry name" value="PROKAR_LIPOPROTEIN"/>
    <property type="match status" value="1"/>
</dbReference>
<dbReference type="Gene3D" id="1.25.40.390">
    <property type="match status" value="1"/>
</dbReference>
<evidence type="ECO:0000256" key="5">
    <source>
        <dbReference type="ARBA" id="ARBA00023237"/>
    </source>
</evidence>
<sequence>MKKSSQIIIAAVVVSGSFASCKKYLEVETPSTISQEAVFNSVSYTNSAVTGVYAMLVGDNGYGNRISCLYPQTADDFKTSGSYSPLDRRGISMYGASSGNTELLNPFRQFYRGIERANICIKYIPASALYSSGSADQQKTLRRLYGEALTLRAQFYYELIRNWGDLPFHQVPAADLQDPYLPKTDRDTIYNHIIEDLRIAGELVPWRTEFSEGARITKGAVKALRARIALARGGYSLRTAESKYGQIMARPDDYKTFYQIAYDETKELLAHREQHTLNPTYEDIFLTINSGNRKDAANELMFEIGAFGSNASTDTKLGYYNGLRHNGTSRYGAGGGGINAIATYFYEFDSIGDCRRDVTINSYEIDANSKKLLNAANNMTDGKYRRSWTTNWGTTAQTYGVNWPVIRFADVLLMFAEADNELKNAPSAEAISAFEEVRRRAFKGYETRMGTTPTDKDGFFKAITQERLLEFGGEGIRKYDLIRWNLINAKFEETRVKLRQFMNGEGRYANLPLYVYTKAADYNIIASVQEVATLDVYGGAPSKVFFEPGLGSTSAPSGYTVKNWRRSVTEDGITGLQSGFASYFKPSSRELFPLHSDIINENFRLKQDYGY</sequence>
<dbReference type="SUPFAM" id="SSF48452">
    <property type="entry name" value="TPR-like"/>
    <property type="match status" value="1"/>
</dbReference>
<keyword evidence="5" id="KW-0998">Cell outer membrane</keyword>
<dbReference type="EMBL" id="JAKLTR010000003">
    <property type="protein sequence ID" value="MCG2613811.1"/>
    <property type="molecule type" value="Genomic_DNA"/>
</dbReference>
<organism evidence="8 9">
    <name type="scientific">Terrimonas ginsenosidimutans</name>
    <dbReference type="NCBI Taxonomy" id="2908004"/>
    <lineage>
        <taxon>Bacteria</taxon>
        <taxon>Pseudomonadati</taxon>
        <taxon>Bacteroidota</taxon>
        <taxon>Chitinophagia</taxon>
        <taxon>Chitinophagales</taxon>
        <taxon>Chitinophagaceae</taxon>
        <taxon>Terrimonas</taxon>
    </lineage>
</organism>
<gene>
    <name evidence="8" type="ORF">LZZ85_05945</name>
</gene>
<evidence type="ECO:0000256" key="4">
    <source>
        <dbReference type="ARBA" id="ARBA00023136"/>
    </source>
</evidence>
<dbReference type="Proteomes" id="UP001165367">
    <property type="component" value="Unassembled WGS sequence"/>
</dbReference>
<accession>A0ABS9KNC6</accession>
<reference evidence="8" key="1">
    <citation type="submission" date="2022-01" db="EMBL/GenBank/DDBJ databases">
        <authorList>
            <person name="Jo J.-H."/>
            <person name="Im W.-T."/>
        </authorList>
    </citation>
    <scope>NUCLEOTIDE SEQUENCE</scope>
    <source>
        <strain evidence="8">NA20</strain>
    </source>
</reference>
<evidence type="ECO:0000259" key="6">
    <source>
        <dbReference type="Pfam" id="PF07980"/>
    </source>
</evidence>
<evidence type="ECO:0000256" key="1">
    <source>
        <dbReference type="ARBA" id="ARBA00004442"/>
    </source>
</evidence>
<protein>
    <submittedName>
        <fullName evidence="8">RagB/SusD family nutrient uptake outer membrane protein</fullName>
    </submittedName>
</protein>
<dbReference type="RefSeq" id="WP_237869606.1">
    <property type="nucleotide sequence ID" value="NZ_JAKLTR010000003.1"/>
</dbReference>
<keyword evidence="9" id="KW-1185">Reference proteome</keyword>
<comment type="subcellular location">
    <subcellularLocation>
        <location evidence="1">Cell outer membrane</location>
    </subcellularLocation>
</comment>
<comment type="caution">
    <text evidence="8">The sequence shown here is derived from an EMBL/GenBank/DDBJ whole genome shotgun (WGS) entry which is preliminary data.</text>
</comment>
<keyword evidence="4" id="KW-0472">Membrane</keyword>
<feature type="domain" description="SusD-like N-terminal" evidence="7">
    <location>
        <begin position="23"/>
        <end position="230"/>
    </location>
</feature>
<proteinExistence type="inferred from homology"/>
<evidence type="ECO:0000256" key="2">
    <source>
        <dbReference type="ARBA" id="ARBA00006275"/>
    </source>
</evidence>
<evidence type="ECO:0000313" key="8">
    <source>
        <dbReference type="EMBL" id="MCG2613811.1"/>
    </source>
</evidence>
<dbReference type="InterPro" id="IPR012944">
    <property type="entry name" value="SusD_RagB_dom"/>
</dbReference>
<dbReference type="Pfam" id="PF14322">
    <property type="entry name" value="SusD-like_3"/>
    <property type="match status" value="1"/>
</dbReference>
<evidence type="ECO:0000259" key="7">
    <source>
        <dbReference type="Pfam" id="PF14322"/>
    </source>
</evidence>
<evidence type="ECO:0000313" key="9">
    <source>
        <dbReference type="Proteomes" id="UP001165367"/>
    </source>
</evidence>